<organism evidence="1 2">
    <name type="scientific">Coprobacillus cateniformis</name>
    <dbReference type="NCBI Taxonomy" id="100884"/>
    <lineage>
        <taxon>Bacteria</taxon>
        <taxon>Bacillati</taxon>
        <taxon>Bacillota</taxon>
        <taxon>Erysipelotrichia</taxon>
        <taxon>Erysipelotrichales</taxon>
        <taxon>Coprobacillaceae</taxon>
        <taxon>Coprobacillus</taxon>
    </lineage>
</organism>
<proteinExistence type="predicted"/>
<dbReference type="InterPro" id="IPR023214">
    <property type="entry name" value="HAD_sf"/>
</dbReference>
<protein>
    <submittedName>
        <fullName evidence="1">Uncharacterized protein</fullName>
    </submittedName>
</protein>
<dbReference type="Gene3D" id="3.40.50.1000">
    <property type="entry name" value="HAD superfamily/HAD-like"/>
    <property type="match status" value="1"/>
</dbReference>
<name>E7GER9_9FIRM</name>
<keyword evidence="2" id="KW-1185">Reference proteome</keyword>
<dbReference type="SUPFAM" id="SSF56784">
    <property type="entry name" value="HAD-like"/>
    <property type="match status" value="1"/>
</dbReference>
<gene>
    <name evidence="1" type="ORF">HMPREF9488_03211</name>
</gene>
<accession>E7GER9</accession>
<dbReference type="EMBL" id="ADKX01000046">
    <property type="protein sequence ID" value="EFW03520.1"/>
    <property type="molecule type" value="Genomic_DNA"/>
</dbReference>
<evidence type="ECO:0000313" key="1">
    <source>
        <dbReference type="EMBL" id="EFW03520.1"/>
    </source>
</evidence>
<reference evidence="1 2" key="1">
    <citation type="submission" date="2010-12" db="EMBL/GenBank/DDBJ databases">
        <title>The Genome Sequence of Coprobacillus sp. strain 29_1.</title>
        <authorList>
            <consortium name="The Broad Institute Genome Sequencing Platform"/>
            <person name="Earl A."/>
            <person name="Ward D."/>
            <person name="Feldgarden M."/>
            <person name="Gevers D."/>
            <person name="Daigneault M."/>
            <person name="Sibley C.D."/>
            <person name="White A."/>
            <person name="Strauss J."/>
            <person name="Allen-Vercoe E."/>
            <person name="Young S.K."/>
            <person name="Zeng Q."/>
            <person name="Gargeya S."/>
            <person name="Fitzgerald M."/>
            <person name="Haas B."/>
            <person name="Abouelleil A."/>
            <person name="Alvarado L."/>
            <person name="Arachchi H.M."/>
            <person name="Berlin A."/>
            <person name="Brown A."/>
            <person name="Chapman S.B."/>
            <person name="Chen Z."/>
            <person name="Dunbar C."/>
            <person name="Freedman E."/>
            <person name="Gearin G."/>
            <person name="Gellesch M."/>
            <person name="Goldberg J."/>
            <person name="Griggs A."/>
            <person name="Gujja S."/>
            <person name="Heilman E."/>
            <person name="Heiman D."/>
            <person name="Howarth C."/>
            <person name="Larson L."/>
            <person name="Lui A."/>
            <person name="MacDonald P.J.P."/>
            <person name="Mehta T."/>
            <person name="Montmayeur A."/>
            <person name="Murphy C."/>
            <person name="Neiman D."/>
            <person name="Pearson M."/>
            <person name="Priest M."/>
            <person name="Roberts A."/>
            <person name="Saif S."/>
            <person name="Shea T."/>
            <person name="Shenoy N."/>
            <person name="Sisk P."/>
            <person name="Stolte C."/>
            <person name="Sykes S."/>
            <person name="White J."/>
            <person name="Yandava C."/>
            <person name="Nusbaum C."/>
            <person name="Birren B."/>
        </authorList>
    </citation>
    <scope>NUCLEOTIDE SEQUENCE [LARGE SCALE GENOMIC DNA]</scope>
    <source>
        <strain evidence="1 2">29_1</strain>
    </source>
</reference>
<dbReference type="InterPro" id="IPR036412">
    <property type="entry name" value="HAD-like_sf"/>
</dbReference>
<dbReference type="Proteomes" id="UP000003157">
    <property type="component" value="Unassembled WGS sequence"/>
</dbReference>
<dbReference type="AlphaFoldDB" id="E7GER9"/>
<evidence type="ECO:0000313" key="2">
    <source>
        <dbReference type="Proteomes" id="UP000003157"/>
    </source>
</evidence>
<dbReference type="STRING" id="100884.GCA_000269565_03779"/>
<dbReference type="HOGENOM" id="CLU_1632571_0_0_9"/>
<comment type="caution">
    <text evidence="1">The sequence shown here is derived from an EMBL/GenBank/DDBJ whole genome shotgun (WGS) entry which is preliminary data.</text>
</comment>
<sequence>MGMITMNDTRNKIVFWDIDGTLASYRFNNHVGDPKGSENGYSLDEVEDGIFLKRNPSRFMQKVLNECQAKQNIIMGHCFNEKERKDKFIWLEKHYPNMSDIILTFQNKPKYLTILEYCKEKNIDLKNIIYVDDVLSFLKEAERNGICSYHISSFLDWNYQFI</sequence>